<organism evidence="2 3">
    <name type="scientific">Candidatus Shapirobacteria bacterium GW2011_GWE2_38_30</name>
    <dbReference type="NCBI Taxonomy" id="1618490"/>
    <lineage>
        <taxon>Bacteria</taxon>
        <taxon>Candidatus Shapironibacteriota</taxon>
    </lineage>
</organism>
<protein>
    <submittedName>
        <fullName evidence="2">Uncharacterized protein</fullName>
    </submittedName>
</protein>
<keyword evidence="1" id="KW-0812">Transmembrane</keyword>
<accession>A0A0G0JRF1</accession>
<evidence type="ECO:0000256" key="1">
    <source>
        <dbReference type="SAM" id="Phobius"/>
    </source>
</evidence>
<evidence type="ECO:0000313" key="2">
    <source>
        <dbReference type="EMBL" id="KKQ70113.1"/>
    </source>
</evidence>
<dbReference type="STRING" id="1618490.US90_C0008G0005"/>
<feature type="transmembrane region" description="Helical" evidence="1">
    <location>
        <begin position="253"/>
        <end position="278"/>
    </location>
</feature>
<feature type="transmembrane region" description="Helical" evidence="1">
    <location>
        <begin position="20"/>
        <end position="39"/>
    </location>
</feature>
<dbReference type="EMBL" id="LBUT01000008">
    <property type="protein sequence ID" value="KKQ70113.1"/>
    <property type="molecule type" value="Genomic_DNA"/>
</dbReference>
<keyword evidence="1" id="KW-0472">Membrane</keyword>
<evidence type="ECO:0000313" key="3">
    <source>
        <dbReference type="Proteomes" id="UP000034406"/>
    </source>
</evidence>
<comment type="caution">
    <text evidence="2">The sequence shown here is derived from an EMBL/GenBank/DDBJ whole genome shotgun (WGS) entry which is preliminary data.</text>
</comment>
<reference evidence="2 3" key="1">
    <citation type="journal article" date="2015" name="Nature">
        <title>rRNA introns, odd ribosomes, and small enigmatic genomes across a large radiation of phyla.</title>
        <authorList>
            <person name="Brown C.T."/>
            <person name="Hug L.A."/>
            <person name="Thomas B.C."/>
            <person name="Sharon I."/>
            <person name="Castelle C.J."/>
            <person name="Singh A."/>
            <person name="Wilkins M.J."/>
            <person name="Williams K.H."/>
            <person name="Banfield J.F."/>
        </authorList>
    </citation>
    <scope>NUCLEOTIDE SEQUENCE [LARGE SCALE GENOMIC DNA]</scope>
</reference>
<gene>
    <name evidence="2" type="ORF">US90_C0008G0005</name>
</gene>
<sequence length="302" mass="34072">MISKKNLKPFERNIKIENKVFSIFFILISSFSFLFSSFSPAYAYDFSSHRSVKVSALIGSGAVTIFGYTSPNSKVELSNPQIYDQTYSLPDGFFVFNRTVLPYTPLDLCLSSTDQSGRRTTPVCIPPPPPANFHSDIGPILLAPSLSLDRSDITPNSTIQASGQSIPNSEVSIYFFQTKDNAPSFPKEAQAFSLPKLTVSTEPDGSYSFTLPTAYASDYRLFSSAQFLDEPSPKSNILTFHLPSLWYLFWSQYWIYIIFTPLLILTLSYLFYLIHLYLNPYVTGMPVTYWLALYPKSLITIK</sequence>
<dbReference type="Proteomes" id="UP000034406">
    <property type="component" value="Unassembled WGS sequence"/>
</dbReference>
<name>A0A0G0JRF1_9BACT</name>
<dbReference type="AlphaFoldDB" id="A0A0G0JRF1"/>
<keyword evidence="1" id="KW-1133">Transmembrane helix</keyword>
<proteinExistence type="predicted"/>